<dbReference type="InterPro" id="IPR029063">
    <property type="entry name" value="SAM-dependent_MTases_sf"/>
</dbReference>
<sequence>MHVKKILKALMLKQRQEKLKFETKYLCGIPLKVLKGTIRETVDQDDAWWFYLSKHHHVIFDIGCNIGYMALLALIQDSNKQLLLVDPNPKALQKAAINLIQNNLGSKAQYFTAFVGDTLNEKMKFYTIGSGEAGSMYSSHAESAAAINSYMEVNTVTLDFLYAYYELKPDLVKIDVEGAETLVMKAAKKMALETQCTFFIEMHDVKDLGMEAAGEMILDWCQEVQYKAWYLKMESELIDANTIKGRGKCHLLLMPFNRPYPDYLKGVAQKSHLPKSI</sequence>
<dbReference type="PATRIC" id="fig|1137281.3.peg.1205"/>
<evidence type="ECO:0000313" key="3">
    <source>
        <dbReference type="Proteomes" id="UP000012024"/>
    </source>
</evidence>
<feature type="domain" description="Methyltransferase FkbM" evidence="1">
    <location>
        <begin position="61"/>
        <end position="226"/>
    </location>
</feature>
<dbReference type="InterPro" id="IPR052514">
    <property type="entry name" value="SAM-dependent_MTase"/>
</dbReference>
<gene>
    <name evidence="2" type="ORF">D778_02616</name>
</gene>
<evidence type="ECO:0000259" key="1">
    <source>
        <dbReference type="Pfam" id="PF05050"/>
    </source>
</evidence>
<name>M7MGY8_9FLAO</name>
<dbReference type="PANTHER" id="PTHR34203:SF15">
    <property type="entry name" value="SLL1173 PROTEIN"/>
    <property type="match status" value="1"/>
</dbReference>
<dbReference type="PANTHER" id="PTHR34203">
    <property type="entry name" value="METHYLTRANSFERASE, FKBM FAMILY PROTEIN"/>
    <property type="match status" value="1"/>
</dbReference>
<dbReference type="EMBL" id="ANLA01000007">
    <property type="protein sequence ID" value="EMQ95522.1"/>
    <property type="molecule type" value="Genomic_DNA"/>
</dbReference>
<dbReference type="Gene3D" id="3.40.50.150">
    <property type="entry name" value="Vaccinia Virus protein VP39"/>
    <property type="match status" value="1"/>
</dbReference>
<proteinExistence type="predicted"/>
<accession>M7MGY8</accession>
<keyword evidence="3" id="KW-1185">Reference proteome</keyword>
<organism evidence="2 3">
    <name type="scientific">Xanthomarina gelatinilytica</name>
    <dbReference type="NCBI Taxonomy" id="1137281"/>
    <lineage>
        <taxon>Bacteria</taxon>
        <taxon>Pseudomonadati</taxon>
        <taxon>Bacteroidota</taxon>
        <taxon>Flavobacteriia</taxon>
        <taxon>Flavobacteriales</taxon>
        <taxon>Flavobacteriaceae</taxon>
        <taxon>Xanthomarina</taxon>
    </lineage>
</organism>
<comment type="caution">
    <text evidence="2">The sequence shown here is derived from an EMBL/GenBank/DDBJ whole genome shotgun (WGS) entry which is preliminary data.</text>
</comment>
<evidence type="ECO:0000313" key="2">
    <source>
        <dbReference type="EMBL" id="EMQ95522.1"/>
    </source>
</evidence>
<dbReference type="Pfam" id="PF05050">
    <property type="entry name" value="Methyltransf_21"/>
    <property type="match status" value="1"/>
</dbReference>
<dbReference type="SUPFAM" id="SSF53335">
    <property type="entry name" value="S-adenosyl-L-methionine-dependent methyltransferases"/>
    <property type="match status" value="1"/>
</dbReference>
<dbReference type="NCBIfam" id="TIGR01444">
    <property type="entry name" value="fkbM_fam"/>
    <property type="match status" value="1"/>
</dbReference>
<protein>
    <recommendedName>
        <fullName evidence="1">Methyltransferase FkbM domain-containing protein</fullName>
    </recommendedName>
</protein>
<dbReference type="Proteomes" id="UP000012024">
    <property type="component" value="Unassembled WGS sequence"/>
</dbReference>
<dbReference type="InterPro" id="IPR006342">
    <property type="entry name" value="FkbM_mtfrase"/>
</dbReference>
<reference evidence="2 3" key="1">
    <citation type="submission" date="2012-12" db="EMBL/GenBank/DDBJ databases">
        <title>Genome assembly of Formosa sp. AK20.</title>
        <authorList>
            <person name="Kumar R."/>
            <person name="Khatri I."/>
            <person name="Vaidya B."/>
            <person name="Subramanian S."/>
            <person name="Pinnaka A."/>
        </authorList>
    </citation>
    <scope>NUCLEOTIDE SEQUENCE [LARGE SCALE GENOMIC DNA]</scope>
    <source>
        <strain evidence="2 3">AK20</strain>
    </source>
</reference>
<dbReference type="eggNOG" id="COG2520">
    <property type="taxonomic scope" value="Bacteria"/>
</dbReference>
<dbReference type="AlphaFoldDB" id="M7MGY8"/>